<evidence type="ECO:0008006" key="3">
    <source>
        <dbReference type="Google" id="ProtNLM"/>
    </source>
</evidence>
<dbReference type="Proteomes" id="UP001218895">
    <property type="component" value="Chromosome"/>
</dbReference>
<proteinExistence type="predicted"/>
<dbReference type="AlphaFoldDB" id="A0AAF0FWY3"/>
<reference evidence="1" key="1">
    <citation type="submission" date="2022-01" db="EMBL/GenBank/DDBJ databases">
        <title>Complete genome of Methanomicrobium antiquum DSM 21220.</title>
        <authorList>
            <person name="Chen S.-C."/>
            <person name="You Y.-T."/>
            <person name="Zhou Y.-Z."/>
            <person name="Lai M.-C."/>
        </authorList>
    </citation>
    <scope>NUCLEOTIDE SEQUENCE</scope>
    <source>
        <strain evidence="1">DSM 21220</strain>
    </source>
</reference>
<evidence type="ECO:0000313" key="2">
    <source>
        <dbReference type="Proteomes" id="UP001218895"/>
    </source>
</evidence>
<dbReference type="EMBL" id="CP091092">
    <property type="protein sequence ID" value="WFN36544.1"/>
    <property type="molecule type" value="Genomic_DNA"/>
</dbReference>
<name>A0AAF0FWY3_9EURY</name>
<organism evidence="1 2">
    <name type="scientific">Methanomicrobium antiquum</name>
    <dbReference type="NCBI Taxonomy" id="487686"/>
    <lineage>
        <taxon>Archaea</taxon>
        <taxon>Methanobacteriati</taxon>
        <taxon>Methanobacteriota</taxon>
        <taxon>Stenosarchaea group</taxon>
        <taxon>Methanomicrobia</taxon>
        <taxon>Methanomicrobiales</taxon>
        <taxon>Methanomicrobiaceae</taxon>
        <taxon>Methanomicrobium</taxon>
    </lineage>
</organism>
<accession>A0AAF0FWY3</accession>
<gene>
    <name evidence="1" type="ORF">L1994_10435</name>
</gene>
<dbReference type="GeneID" id="79950819"/>
<evidence type="ECO:0000313" key="1">
    <source>
        <dbReference type="EMBL" id="WFN36544.1"/>
    </source>
</evidence>
<keyword evidence="2" id="KW-1185">Reference proteome</keyword>
<sequence>MTATALLNGIAVIIDDHIDDKSCADPILDIKNQIEKKHIPVLGYSELPDDDQIKHFSNAAFVIIDWDLKSTEEMPMAVTPGSALQESKEESVASFIIKLKDYYFGPVFIFSNQSEKSIEDKLKEVFQNTGGTSQCKDFMDYISVKKKNELQDNRLFDEINKWFKDKPSIYVIKKWDESLNKSKRNLFWHLYELNHNWPRIFWRAFKDDSTDPSVELRDLLSRNLVSRLETCEFEEESIGEIVDKIDHNDIRKVMCGEKFIDSSLLDIKTVTCGDVFHQKENDIDYYYVNIRPACDCIPRDGENGVDSVNMYLIRGTRLTDAQIKSSYLKKYHKFDENAVFTILSFISHGNENITIKMHFNDFFVKTYGDFKDYRVGRLLPPHITHIKQKYAAYLQREGFIPTPECAIPIESKK</sequence>
<dbReference type="RefSeq" id="WP_278099379.1">
    <property type="nucleotide sequence ID" value="NZ_CP091092.1"/>
</dbReference>
<dbReference type="KEGG" id="manq:L1994_10435"/>
<protein>
    <recommendedName>
        <fullName evidence="3">Response receiver domain-containing protein</fullName>
    </recommendedName>
</protein>